<keyword evidence="2" id="KW-0963">Cytoplasm</keyword>
<dbReference type="Proteomes" id="UP000676325">
    <property type="component" value="Unassembled WGS sequence"/>
</dbReference>
<dbReference type="GO" id="GO:0004252">
    <property type="term" value="F:serine-type endopeptidase activity"/>
    <property type="evidence" value="ECO:0007669"/>
    <property type="project" value="InterPro"/>
</dbReference>
<accession>A0A941EAD3</accession>
<dbReference type="GO" id="GO:0006515">
    <property type="term" value="P:protein quality control for misfolded or incompletely synthesized proteins"/>
    <property type="evidence" value="ECO:0007669"/>
    <property type="project" value="TreeGrafter"/>
</dbReference>
<dbReference type="EMBL" id="JAGSOH010000005">
    <property type="protein sequence ID" value="MBR7825444.1"/>
    <property type="molecule type" value="Genomic_DNA"/>
</dbReference>
<dbReference type="RefSeq" id="WP_212516589.1">
    <property type="nucleotide sequence ID" value="NZ_JAGSOH010000005.1"/>
</dbReference>
<proteinExistence type="inferred from homology"/>
<protein>
    <recommendedName>
        <fullName evidence="6">ATP-dependent Clp protease proteolytic subunit</fullName>
    </recommendedName>
</protein>
<dbReference type="InterPro" id="IPR001907">
    <property type="entry name" value="ClpP"/>
</dbReference>
<keyword evidence="4" id="KW-0378">Hydrolase</keyword>
<evidence type="ECO:0000256" key="4">
    <source>
        <dbReference type="ARBA" id="ARBA00022801"/>
    </source>
</evidence>
<keyword evidence="3 7" id="KW-0645">Protease</keyword>
<evidence type="ECO:0000256" key="6">
    <source>
        <dbReference type="RuleBase" id="RU003567"/>
    </source>
</evidence>
<comment type="caution">
    <text evidence="7">The sequence shown here is derived from an EMBL/GenBank/DDBJ whole genome shotgun (WGS) entry which is preliminary data.</text>
</comment>
<evidence type="ECO:0000313" key="7">
    <source>
        <dbReference type="EMBL" id="MBR7825444.1"/>
    </source>
</evidence>
<sequence>MSATFDDHLANQLLAQRIIFVGSEVDDVTAQRICSQLLLLSAENPRDEIRLYINSSGGTATAGLAVHDVLRLIPNDVATVATGLVAGMGQVLLTAGTPGKRYALPSARIVVRRPERPQDVERRFTAREAVEHGLVDAILESLAKIRPSTPARRIGL</sequence>
<dbReference type="PRINTS" id="PR00127">
    <property type="entry name" value="CLPPROTEASEP"/>
</dbReference>
<evidence type="ECO:0000256" key="1">
    <source>
        <dbReference type="ARBA" id="ARBA00007039"/>
    </source>
</evidence>
<name>A0A941EAD3_9ACTN</name>
<dbReference type="SUPFAM" id="SSF52096">
    <property type="entry name" value="ClpP/crotonase"/>
    <property type="match status" value="1"/>
</dbReference>
<dbReference type="PANTHER" id="PTHR10381">
    <property type="entry name" value="ATP-DEPENDENT CLP PROTEASE PROTEOLYTIC SUBUNIT"/>
    <property type="match status" value="1"/>
</dbReference>
<dbReference type="GO" id="GO:0051117">
    <property type="term" value="F:ATPase binding"/>
    <property type="evidence" value="ECO:0007669"/>
    <property type="project" value="TreeGrafter"/>
</dbReference>
<evidence type="ECO:0000256" key="3">
    <source>
        <dbReference type="ARBA" id="ARBA00022670"/>
    </source>
</evidence>
<evidence type="ECO:0000256" key="2">
    <source>
        <dbReference type="ARBA" id="ARBA00022490"/>
    </source>
</evidence>
<evidence type="ECO:0000313" key="8">
    <source>
        <dbReference type="Proteomes" id="UP000676325"/>
    </source>
</evidence>
<gene>
    <name evidence="7" type="ORF">KDK95_03940</name>
</gene>
<dbReference type="CDD" id="cd07017">
    <property type="entry name" value="S14_ClpP_2"/>
    <property type="match status" value="1"/>
</dbReference>
<dbReference type="Gene3D" id="3.90.226.10">
    <property type="entry name" value="2-enoyl-CoA Hydratase, Chain A, domain 1"/>
    <property type="match status" value="1"/>
</dbReference>
<evidence type="ECO:0000256" key="5">
    <source>
        <dbReference type="ARBA" id="ARBA00022825"/>
    </source>
</evidence>
<dbReference type="PANTHER" id="PTHR10381:SF70">
    <property type="entry name" value="ATP-DEPENDENT CLP PROTEASE PROTEOLYTIC SUBUNIT"/>
    <property type="match status" value="1"/>
</dbReference>
<dbReference type="InterPro" id="IPR029045">
    <property type="entry name" value="ClpP/crotonase-like_dom_sf"/>
</dbReference>
<dbReference type="Pfam" id="PF00574">
    <property type="entry name" value="CLP_protease"/>
    <property type="match status" value="1"/>
</dbReference>
<organism evidence="7 8">
    <name type="scientific">Actinospica acidithermotolerans</name>
    <dbReference type="NCBI Taxonomy" id="2828514"/>
    <lineage>
        <taxon>Bacteria</taxon>
        <taxon>Bacillati</taxon>
        <taxon>Actinomycetota</taxon>
        <taxon>Actinomycetes</taxon>
        <taxon>Catenulisporales</taxon>
        <taxon>Actinospicaceae</taxon>
        <taxon>Actinospica</taxon>
    </lineage>
</organism>
<keyword evidence="5" id="KW-0720">Serine protease</keyword>
<dbReference type="AlphaFoldDB" id="A0A941EAD3"/>
<reference evidence="7" key="1">
    <citation type="submission" date="2021-04" db="EMBL/GenBank/DDBJ databases">
        <title>Genome based classification of Actinospica acidithermotolerans sp. nov., an actinobacterium isolated from an Indonesian hot spring.</title>
        <authorList>
            <person name="Kusuma A.B."/>
            <person name="Putra K.E."/>
            <person name="Nafisah S."/>
            <person name="Loh J."/>
            <person name="Nouioui I."/>
            <person name="Goodfellow M."/>
        </authorList>
    </citation>
    <scope>NUCLEOTIDE SEQUENCE</scope>
    <source>
        <strain evidence="7">MGRD01-02</strain>
    </source>
</reference>
<dbReference type="GO" id="GO:0004176">
    <property type="term" value="F:ATP-dependent peptidase activity"/>
    <property type="evidence" value="ECO:0007669"/>
    <property type="project" value="InterPro"/>
</dbReference>
<dbReference type="InterPro" id="IPR023562">
    <property type="entry name" value="ClpP/TepA"/>
</dbReference>
<dbReference type="GO" id="GO:0009368">
    <property type="term" value="C:endopeptidase Clp complex"/>
    <property type="evidence" value="ECO:0007669"/>
    <property type="project" value="TreeGrafter"/>
</dbReference>
<keyword evidence="8" id="KW-1185">Reference proteome</keyword>
<comment type="similarity">
    <text evidence="1 6">Belongs to the peptidase S14 family.</text>
</comment>